<dbReference type="InterPro" id="IPR038704">
    <property type="entry name" value="YEAST_sf"/>
</dbReference>
<evidence type="ECO:0000256" key="3">
    <source>
        <dbReference type="SAM" id="MobiDB-lite"/>
    </source>
</evidence>
<dbReference type="InParanoid" id="A0A2N3NLK1"/>
<evidence type="ECO:0000259" key="4">
    <source>
        <dbReference type="PROSITE" id="PS51037"/>
    </source>
</evidence>
<reference evidence="5 6" key="1">
    <citation type="journal article" date="2017" name="G3 (Bethesda)">
        <title>First Draft Genome Sequence of the Pathogenic Fungus Lomentospora prolificans (Formerly Scedosporium prolificans).</title>
        <authorList>
            <person name="Luo R."/>
            <person name="Zimin A."/>
            <person name="Workman R."/>
            <person name="Fan Y."/>
            <person name="Pertea G."/>
            <person name="Grossman N."/>
            <person name="Wear M.P."/>
            <person name="Jia B."/>
            <person name="Miller H."/>
            <person name="Casadevall A."/>
            <person name="Timp W."/>
            <person name="Zhang S.X."/>
            <person name="Salzberg S.L."/>
        </authorList>
    </citation>
    <scope>NUCLEOTIDE SEQUENCE [LARGE SCALE GENOMIC DNA]</scope>
    <source>
        <strain evidence="5 6">JHH-5317</strain>
    </source>
</reference>
<dbReference type="AlphaFoldDB" id="A0A2N3NLK1"/>
<dbReference type="PROSITE" id="PS51037">
    <property type="entry name" value="YEATS"/>
    <property type="match status" value="1"/>
</dbReference>
<dbReference type="OrthoDB" id="1741717at2759"/>
<dbReference type="CDD" id="cd16905">
    <property type="entry name" value="YEATS_Taf14_like"/>
    <property type="match status" value="1"/>
</dbReference>
<feature type="region of interest" description="Disordered" evidence="3">
    <location>
        <begin position="224"/>
        <end position="246"/>
    </location>
</feature>
<dbReference type="EMBL" id="NLAX01000001">
    <property type="protein sequence ID" value="PKS13320.1"/>
    <property type="molecule type" value="Genomic_DNA"/>
</dbReference>
<comment type="caution">
    <text evidence="5">The sequence shown here is derived from an EMBL/GenBank/DDBJ whole genome shotgun (WGS) entry which is preliminary data.</text>
</comment>
<dbReference type="Gene3D" id="2.60.40.1970">
    <property type="entry name" value="YEATS domain"/>
    <property type="match status" value="1"/>
</dbReference>
<dbReference type="GO" id="GO:0005634">
    <property type="term" value="C:nucleus"/>
    <property type="evidence" value="ECO:0007669"/>
    <property type="project" value="UniProtKB-SubCell"/>
</dbReference>
<dbReference type="VEuPathDB" id="FungiDB:jhhlp_000091"/>
<evidence type="ECO:0000313" key="6">
    <source>
        <dbReference type="Proteomes" id="UP000233524"/>
    </source>
</evidence>
<evidence type="ECO:0000313" key="5">
    <source>
        <dbReference type="EMBL" id="PKS13320.1"/>
    </source>
</evidence>
<sequence>MSNRWARSRSRRSQNQAREDSPEYYGRYKAGAPVASGNHYRLRERRNPKSVSDFEPKTTVVIKTESASTQRKIKLVTEQNVIDKPSPVAEFPMREWSIKLFMVDDAGNEHPAECFNKVVYNLHPSFENPVQSQYQLAEPATSLFPPAFLSSVKLTLLSHLAFTKPPYTCKNEGWGEFELTIDCYYTEKSKVTVAHDLNFQQNHYDVVRSVSFKNPSQALQEKLRELGPLPTDDDRPKKKGIASKKSSSQKYDYEKIADAMEKLEEDDLLKVIQIINDYKSADTYIKSDIDVDDLTEAGEFSIDLYTMPEILTKTLWDHLSKKGLVN</sequence>
<feature type="domain" description="YEATS" evidence="4">
    <location>
        <begin position="63"/>
        <end position="226"/>
    </location>
</feature>
<accession>A0A2N3NLK1</accession>
<protein>
    <recommendedName>
        <fullName evidence="4">YEATS domain-containing protein</fullName>
    </recommendedName>
</protein>
<gene>
    <name evidence="5" type="ORF">jhhlp_000091</name>
</gene>
<organism evidence="5 6">
    <name type="scientific">Lomentospora prolificans</name>
    <dbReference type="NCBI Taxonomy" id="41688"/>
    <lineage>
        <taxon>Eukaryota</taxon>
        <taxon>Fungi</taxon>
        <taxon>Dikarya</taxon>
        <taxon>Ascomycota</taxon>
        <taxon>Pezizomycotina</taxon>
        <taxon>Sordariomycetes</taxon>
        <taxon>Hypocreomycetidae</taxon>
        <taxon>Microascales</taxon>
        <taxon>Microascaceae</taxon>
        <taxon>Lomentospora</taxon>
    </lineage>
</organism>
<feature type="compositionally biased region" description="Basic residues" evidence="3">
    <location>
        <begin position="1"/>
        <end position="12"/>
    </location>
</feature>
<dbReference type="Proteomes" id="UP000233524">
    <property type="component" value="Unassembled WGS sequence"/>
</dbReference>
<comment type="subcellular location">
    <subcellularLocation>
        <location evidence="2">Nucleus</location>
    </subcellularLocation>
</comment>
<name>A0A2N3NLK1_9PEZI</name>
<dbReference type="Pfam" id="PF03366">
    <property type="entry name" value="YEATS"/>
    <property type="match status" value="2"/>
</dbReference>
<keyword evidence="1 2" id="KW-0539">Nucleus</keyword>
<dbReference type="InterPro" id="IPR055129">
    <property type="entry name" value="YEATS_dom"/>
</dbReference>
<dbReference type="FunCoup" id="A0A2N3NLK1">
    <property type="interactions" value="362"/>
</dbReference>
<evidence type="ECO:0000256" key="1">
    <source>
        <dbReference type="ARBA" id="ARBA00023242"/>
    </source>
</evidence>
<feature type="region of interest" description="Disordered" evidence="3">
    <location>
        <begin position="1"/>
        <end position="30"/>
    </location>
</feature>
<keyword evidence="6" id="KW-1185">Reference proteome</keyword>
<dbReference type="STRING" id="41688.A0A2N3NLK1"/>
<proteinExistence type="predicted"/>
<evidence type="ECO:0000256" key="2">
    <source>
        <dbReference type="PROSITE-ProRule" id="PRU00376"/>
    </source>
</evidence>